<accession>A0A164Q840</accession>
<dbReference type="EMBL" id="KV419428">
    <property type="protein sequence ID" value="KZS89417.1"/>
    <property type="molecule type" value="Genomic_DNA"/>
</dbReference>
<proteinExistence type="predicted"/>
<dbReference type="Proteomes" id="UP000076722">
    <property type="component" value="Unassembled WGS sequence"/>
</dbReference>
<organism evidence="2 3">
    <name type="scientific">Sistotremastrum niveocremeum HHB9708</name>
    <dbReference type="NCBI Taxonomy" id="1314777"/>
    <lineage>
        <taxon>Eukaryota</taxon>
        <taxon>Fungi</taxon>
        <taxon>Dikarya</taxon>
        <taxon>Basidiomycota</taxon>
        <taxon>Agaricomycotina</taxon>
        <taxon>Agaricomycetes</taxon>
        <taxon>Sistotremastrales</taxon>
        <taxon>Sistotremastraceae</taxon>
        <taxon>Sertulicium</taxon>
        <taxon>Sertulicium niveocremeum</taxon>
    </lineage>
</organism>
<name>A0A164Q840_9AGAM</name>
<feature type="region of interest" description="Disordered" evidence="1">
    <location>
        <begin position="29"/>
        <end position="54"/>
    </location>
</feature>
<protein>
    <submittedName>
        <fullName evidence="2">Uncharacterized protein</fullName>
    </submittedName>
</protein>
<keyword evidence="3" id="KW-1185">Reference proteome</keyword>
<reference evidence="2 3" key="1">
    <citation type="journal article" date="2016" name="Mol. Biol. Evol.">
        <title>Comparative Genomics of Early-Diverging Mushroom-Forming Fungi Provides Insights into the Origins of Lignocellulose Decay Capabilities.</title>
        <authorList>
            <person name="Nagy L.G."/>
            <person name="Riley R."/>
            <person name="Tritt A."/>
            <person name="Adam C."/>
            <person name="Daum C."/>
            <person name="Floudas D."/>
            <person name="Sun H."/>
            <person name="Yadav J.S."/>
            <person name="Pangilinan J."/>
            <person name="Larsson K.H."/>
            <person name="Matsuura K."/>
            <person name="Barry K."/>
            <person name="Labutti K."/>
            <person name="Kuo R."/>
            <person name="Ohm R.A."/>
            <person name="Bhattacharya S.S."/>
            <person name="Shirouzu T."/>
            <person name="Yoshinaga Y."/>
            <person name="Martin F.M."/>
            <person name="Grigoriev I.V."/>
            <person name="Hibbett D.S."/>
        </authorList>
    </citation>
    <scope>NUCLEOTIDE SEQUENCE [LARGE SCALE GENOMIC DNA]</scope>
    <source>
        <strain evidence="2 3">HHB9708</strain>
    </source>
</reference>
<dbReference type="AlphaFoldDB" id="A0A164Q840"/>
<sequence length="339" mass="37806">MERANHHSVTTKFFTYRRGDSSFRLLPKVNPQPSSLPQSLCDPKSPKTFSNADTQRTIKRRHASLGPDAPSAKKARFSLSDCARFVTLHLITPDRAIQLAHSFKGVVTYEGDDIQIELSSQSLDNLVRAINNAEQQNRLIPLASCTQSAQTPPGSIKQSSLGAYRVGEVIEPESSVALRLSHPPMGLSASPSRAFDRSPPSHRIRQFQGIVYHLWQETAPAVTADLNDLNAKTLDQVTPQHVLRPSNNDAPQPGDIYQLLHTTSTGSIIWVRNLESWSRVEEGHPHPIQVQYVLSVRKDGQPSWVKKETWRKYGRLLAPYRSSIECMPGSPNRLKLTGL</sequence>
<dbReference type="OrthoDB" id="2803716at2759"/>
<evidence type="ECO:0000313" key="2">
    <source>
        <dbReference type="EMBL" id="KZS89417.1"/>
    </source>
</evidence>
<gene>
    <name evidence="2" type="ORF">SISNIDRAFT_469436</name>
</gene>
<evidence type="ECO:0000256" key="1">
    <source>
        <dbReference type="SAM" id="MobiDB-lite"/>
    </source>
</evidence>
<evidence type="ECO:0000313" key="3">
    <source>
        <dbReference type="Proteomes" id="UP000076722"/>
    </source>
</evidence>